<organism evidence="1 2">
    <name type="scientific">Glonium stellatum</name>
    <dbReference type="NCBI Taxonomy" id="574774"/>
    <lineage>
        <taxon>Eukaryota</taxon>
        <taxon>Fungi</taxon>
        <taxon>Dikarya</taxon>
        <taxon>Ascomycota</taxon>
        <taxon>Pezizomycotina</taxon>
        <taxon>Dothideomycetes</taxon>
        <taxon>Pleosporomycetidae</taxon>
        <taxon>Gloniales</taxon>
        <taxon>Gloniaceae</taxon>
        <taxon>Glonium</taxon>
    </lineage>
</organism>
<name>A0A8E2EYX8_9PEZI</name>
<dbReference type="AlphaFoldDB" id="A0A8E2EYX8"/>
<sequence length="110" mass="12673">MAMSKEHFRLFDLPFEVRVKIYHLVKQSGGSLAGLKANCAAWKEARAVAIDYKLSRKRSQPVPQRRPIYDWRARLQMLDAFMGRSGPVERNFCDAMASMRMIREGELIAV</sequence>
<protein>
    <submittedName>
        <fullName evidence="1">Uncharacterized protein</fullName>
    </submittedName>
</protein>
<proteinExistence type="predicted"/>
<dbReference type="EMBL" id="KV749915">
    <property type="protein sequence ID" value="OCL07208.1"/>
    <property type="molecule type" value="Genomic_DNA"/>
</dbReference>
<keyword evidence="2" id="KW-1185">Reference proteome</keyword>
<evidence type="ECO:0000313" key="1">
    <source>
        <dbReference type="EMBL" id="OCL07208.1"/>
    </source>
</evidence>
<dbReference type="Proteomes" id="UP000250140">
    <property type="component" value="Unassembled WGS sequence"/>
</dbReference>
<gene>
    <name evidence="1" type="ORF">AOQ84DRAFT_62780</name>
</gene>
<reference evidence="1 2" key="1">
    <citation type="journal article" date="2016" name="Nat. Commun.">
        <title>Ectomycorrhizal ecology is imprinted in the genome of the dominant symbiotic fungus Cenococcum geophilum.</title>
        <authorList>
            <consortium name="DOE Joint Genome Institute"/>
            <person name="Peter M."/>
            <person name="Kohler A."/>
            <person name="Ohm R.A."/>
            <person name="Kuo A."/>
            <person name="Krutzmann J."/>
            <person name="Morin E."/>
            <person name="Arend M."/>
            <person name="Barry K.W."/>
            <person name="Binder M."/>
            <person name="Choi C."/>
            <person name="Clum A."/>
            <person name="Copeland A."/>
            <person name="Grisel N."/>
            <person name="Haridas S."/>
            <person name="Kipfer T."/>
            <person name="LaButti K."/>
            <person name="Lindquist E."/>
            <person name="Lipzen A."/>
            <person name="Maire R."/>
            <person name="Meier B."/>
            <person name="Mihaltcheva S."/>
            <person name="Molinier V."/>
            <person name="Murat C."/>
            <person name="Poggeler S."/>
            <person name="Quandt C.A."/>
            <person name="Sperisen C."/>
            <person name="Tritt A."/>
            <person name="Tisserant E."/>
            <person name="Crous P.W."/>
            <person name="Henrissat B."/>
            <person name="Nehls U."/>
            <person name="Egli S."/>
            <person name="Spatafora J.W."/>
            <person name="Grigoriev I.V."/>
            <person name="Martin F.M."/>
        </authorList>
    </citation>
    <scope>NUCLEOTIDE SEQUENCE [LARGE SCALE GENOMIC DNA]</scope>
    <source>
        <strain evidence="1 2">CBS 207.34</strain>
    </source>
</reference>
<accession>A0A8E2EYX8</accession>
<evidence type="ECO:0000313" key="2">
    <source>
        <dbReference type="Proteomes" id="UP000250140"/>
    </source>
</evidence>